<dbReference type="AlphaFoldDB" id="A0A160V6E3"/>
<evidence type="ECO:0000259" key="3">
    <source>
        <dbReference type="Pfam" id="PF00296"/>
    </source>
</evidence>
<dbReference type="SUPFAM" id="SSF51679">
    <property type="entry name" value="Bacterial luciferase-like"/>
    <property type="match status" value="1"/>
</dbReference>
<gene>
    <name evidence="4" type="ORF">MGWOODY_Clf2469</name>
</gene>
<keyword evidence="2" id="KW-0503">Monooxygenase</keyword>
<dbReference type="Pfam" id="PF00296">
    <property type="entry name" value="Bac_luciferase"/>
    <property type="match status" value="1"/>
</dbReference>
<evidence type="ECO:0000256" key="2">
    <source>
        <dbReference type="ARBA" id="ARBA00023033"/>
    </source>
</evidence>
<dbReference type="EMBL" id="FAXA01000045">
    <property type="protein sequence ID" value="CUV01319.1"/>
    <property type="molecule type" value="Genomic_DNA"/>
</dbReference>
<dbReference type="GO" id="GO:0005829">
    <property type="term" value="C:cytosol"/>
    <property type="evidence" value="ECO:0007669"/>
    <property type="project" value="TreeGrafter"/>
</dbReference>
<name>A0A160V6E3_9ZZZZ</name>
<evidence type="ECO:0000256" key="1">
    <source>
        <dbReference type="ARBA" id="ARBA00023002"/>
    </source>
</evidence>
<reference evidence="4" key="1">
    <citation type="submission" date="2015-10" db="EMBL/GenBank/DDBJ databases">
        <authorList>
            <person name="Gilbert D.G."/>
        </authorList>
    </citation>
    <scope>NUCLEOTIDE SEQUENCE</scope>
</reference>
<keyword evidence="1" id="KW-0560">Oxidoreductase</keyword>
<feature type="domain" description="Luciferase-like" evidence="3">
    <location>
        <begin position="33"/>
        <end position="337"/>
    </location>
</feature>
<dbReference type="PANTHER" id="PTHR30137:SF8">
    <property type="entry name" value="BLR5498 PROTEIN"/>
    <property type="match status" value="1"/>
</dbReference>
<dbReference type="GO" id="GO:0004497">
    <property type="term" value="F:monooxygenase activity"/>
    <property type="evidence" value="ECO:0007669"/>
    <property type="project" value="UniProtKB-KW"/>
</dbReference>
<dbReference type="GO" id="GO:0016705">
    <property type="term" value="F:oxidoreductase activity, acting on paired donors, with incorporation or reduction of molecular oxygen"/>
    <property type="evidence" value="ECO:0007669"/>
    <property type="project" value="InterPro"/>
</dbReference>
<sequence>MKFYSFDETTYPGIPDEIGPEVRQTNRFCDPVLAAETYQEHLDEWAMCEDLGFDGVLVNEHHFTYFNINPSCTVLAAAIIARTKTLKVGVIGHVLPLRHPVQTAEEFAQLDILSGGRFIGGIVRGVPQEYVSYNVDPFTSRERFAESYDILNKCLTEEIFDYQGKFYDLKAVSVWPKPLQNPLPIWMPAGSSETIEFAAERHIPIARVWNPTVVFQDAFEYYKKVAKEKFGWDAGPEQCIGSRYIHVAETTERAIEECRKAVMYVRRLSTFSRPVQVPAPVPGLQTDRSYDYRKRSKGAEMPGPGTPFEKLRETGFIVCGDPDYVTEWLKNDMETAGYGHFMGMFRMGTNSHENVIKSKNLFAEHVMPKLKHINETTPVATA</sequence>
<organism evidence="4">
    <name type="scientific">hydrothermal vent metagenome</name>
    <dbReference type="NCBI Taxonomy" id="652676"/>
    <lineage>
        <taxon>unclassified sequences</taxon>
        <taxon>metagenomes</taxon>
        <taxon>ecological metagenomes</taxon>
    </lineage>
</organism>
<proteinExistence type="predicted"/>
<dbReference type="PANTHER" id="PTHR30137">
    <property type="entry name" value="LUCIFERASE-LIKE MONOOXYGENASE"/>
    <property type="match status" value="1"/>
</dbReference>
<dbReference type="InterPro" id="IPR036661">
    <property type="entry name" value="Luciferase-like_sf"/>
</dbReference>
<dbReference type="InterPro" id="IPR050766">
    <property type="entry name" value="Bact_Lucif_Oxidored"/>
</dbReference>
<protein>
    <submittedName>
        <fullName evidence="4">Luciferase-family protein</fullName>
    </submittedName>
</protein>
<evidence type="ECO:0000313" key="4">
    <source>
        <dbReference type="EMBL" id="CUV01319.1"/>
    </source>
</evidence>
<dbReference type="Gene3D" id="3.20.20.30">
    <property type="entry name" value="Luciferase-like domain"/>
    <property type="match status" value="1"/>
</dbReference>
<accession>A0A160V6E3</accession>
<dbReference type="InterPro" id="IPR011251">
    <property type="entry name" value="Luciferase-like_dom"/>
</dbReference>